<evidence type="ECO:0000256" key="2">
    <source>
        <dbReference type="SAM" id="Phobius"/>
    </source>
</evidence>
<reference evidence="4" key="1">
    <citation type="submission" date="2008-02" db="EMBL/GenBank/DDBJ databases">
        <authorList>
            <consortium name="The Broad Institute Genome Sequencing Platform"/>
            <person name="Fischbach M."/>
            <person name="Ward D."/>
            <person name="Young S."/>
            <person name="Jaffe D."/>
            <person name="Gnerre S."/>
            <person name="Berlin A."/>
            <person name="Heiman D."/>
            <person name="Hepburn T."/>
            <person name="Sykes S."/>
            <person name="Alvarado L."/>
            <person name="Kodira C.D."/>
            <person name="Straight P."/>
            <person name="Clardy J."/>
            <person name="Hung D."/>
            <person name="Kolter R."/>
            <person name="Mekalanos J."/>
            <person name="Walker S."/>
            <person name="Walsh C.T."/>
            <person name="Lander E."/>
            <person name="Galagan J."/>
            <person name="Nusbaum C."/>
            <person name="Birren B."/>
        </authorList>
    </citation>
    <scope>NUCLEOTIDE SEQUENCE [LARGE SCALE GENOMIC DNA]</scope>
    <source>
        <strain evidence="4">ATCC 25486 / DSM 40338 / CBS 914.69 / JCM 4507 / NBRC 13074 / NRRL 2958 / 5647</strain>
    </source>
</reference>
<reference evidence="4" key="2">
    <citation type="submission" date="2009-10" db="EMBL/GenBank/DDBJ databases">
        <title>The genome sequence of Streptomyces pristinaespiralis strain ATCC 25486.</title>
        <authorList>
            <consortium name="The Broad Institute Genome Sequencing Platform"/>
            <consortium name="Broad Institute Microbial Sequencing Center"/>
            <person name="Fischbach M."/>
            <person name="Godfrey P."/>
            <person name="Ward D."/>
            <person name="Young S."/>
            <person name="Zeng Q."/>
            <person name="Koehrsen M."/>
            <person name="Alvarado L."/>
            <person name="Berlin A.M."/>
            <person name="Bochicchio J."/>
            <person name="Borenstein D."/>
            <person name="Chapman S.B."/>
            <person name="Chen Z."/>
            <person name="Engels R."/>
            <person name="Freedman E."/>
            <person name="Gellesch M."/>
            <person name="Goldberg J."/>
            <person name="Griggs A."/>
            <person name="Gujja S."/>
            <person name="Heilman E.R."/>
            <person name="Heiman D.I."/>
            <person name="Hepburn T.A."/>
            <person name="Howarth C."/>
            <person name="Jen D."/>
            <person name="Larson L."/>
            <person name="Lewis B."/>
            <person name="Mehta T."/>
            <person name="Park D."/>
            <person name="Pearson M."/>
            <person name="Richards J."/>
            <person name="Roberts A."/>
            <person name="Saif S."/>
            <person name="Shea T.D."/>
            <person name="Shenoy N."/>
            <person name="Sisk P."/>
            <person name="Stolte C."/>
            <person name="Sykes S.N."/>
            <person name="Thomson T."/>
            <person name="Walk T."/>
            <person name="White J."/>
            <person name="Yandava C."/>
            <person name="Straight P."/>
            <person name="Clardy J."/>
            <person name="Hung D."/>
            <person name="Kolter R."/>
            <person name="Mekalanos J."/>
            <person name="Walker S."/>
            <person name="Walsh C.T."/>
            <person name="Wieland-Brown L.C."/>
            <person name="Haas B."/>
            <person name="Nusbaum C."/>
            <person name="Birren B."/>
        </authorList>
    </citation>
    <scope>NUCLEOTIDE SEQUENCE [LARGE SCALE GENOMIC DNA]</scope>
    <source>
        <strain evidence="4">ATCC 25486 / DSM 40338 / CBS 914.69 / JCM 4507 / NBRC 13074 / NRRL 2958 / 5647</strain>
    </source>
</reference>
<dbReference type="HOGENOM" id="CLU_068458_0_0_11"/>
<feature type="transmembrane region" description="Helical" evidence="2">
    <location>
        <begin position="199"/>
        <end position="219"/>
    </location>
</feature>
<dbReference type="EMBL" id="CM000950">
    <property type="protein sequence ID" value="EDY65789.1"/>
    <property type="molecule type" value="Genomic_DNA"/>
</dbReference>
<name>B5HG28_STRE2</name>
<feature type="transmembrane region" description="Helical" evidence="2">
    <location>
        <begin position="239"/>
        <end position="260"/>
    </location>
</feature>
<protein>
    <submittedName>
        <fullName evidence="3">Integral membrane protein</fullName>
    </submittedName>
</protein>
<accession>B5HG28</accession>
<feature type="region of interest" description="Disordered" evidence="1">
    <location>
        <begin position="53"/>
        <end position="91"/>
    </location>
</feature>
<keyword evidence="2" id="KW-1133">Transmembrane helix</keyword>
<keyword evidence="4" id="KW-1185">Reference proteome</keyword>
<gene>
    <name evidence="3" type="ORF">SSDG_04161</name>
</gene>
<evidence type="ECO:0000313" key="3">
    <source>
        <dbReference type="EMBL" id="EDY65789.1"/>
    </source>
</evidence>
<keyword evidence="2" id="KW-0812">Transmembrane</keyword>
<feature type="transmembrane region" description="Helical" evidence="2">
    <location>
        <begin position="131"/>
        <end position="151"/>
    </location>
</feature>
<sequence>MPRNACRPGMSGGGGPVGVSAHDCSATAAARRWFQALPLPSLLVTSWHGDAKDTGMSGNGGGAGAPWNPYGGGRPPGPGGPPLPPPGPWPPAPVRRLTFGRLFNPIAVGRAVFTPSRPDRVHDPVVKKVQVLRTIIGLVAVTWMLVSYGLASDADAVMDDRFGQIRTTLIVLAVTFPVAVAVFIAAARPPNRRVFLRRVGKPAGALLALVVTLAVPRLITGLGYVTEDTNWTASAGRVVLLFALGAFLLWLGPFGLYGIAQSLVHVFRTADLHETVPPLLATLLVWEVALFDLFRGAYDSVPFWVRMTFTLGAPLSVTLVAMWELRRLRTRHGITLRGALLR</sequence>
<organism evidence="3 4">
    <name type="scientific">Streptomyces pristinaespiralis (strain ATCC 25486 / DSM 40338 / CBS 914.69 / JCM 4507 / KCC S-0507 / NBRC 13074 / NRRL 2958 / 5647)</name>
    <dbReference type="NCBI Taxonomy" id="457429"/>
    <lineage>
        <taxon>Bacteria</taxon>
        <taxon>Bacillati</taxon>
        <taxon>Actinomycetota</taxon>
        <taxon>Actinomycetes</taxon>
        <taxon>Kitasatosporales</taxon>
        <taxon>Streptomycetaceae</taxon>
        <taxon>Streptomyces</taxon>
    </lineage>
</organism>
<dbReference type="AlphaFoldDB" id="B5HG28"/>
<dbReference type="eggNOG" id="ENOG5032YXE">
    <property type="taxonomic scope" value="Bacteria"/>
</dbReference>
<keyword evidence="2" id="KW-0472">Membrane</keyword>
<feature type="compositionally biased region" description="Gly residues" evidence="1">
    <location>
        <begin position="57"/>
        <end position="74"/>
    </location>
</feature>
<feature type="transmembrane region" description="Helical" evidence="2">
    <location>
        <begin position="163"/>
        <end position="187"/>
    </location>
</feature>
<dbReference type="Proteomes" id="UP000002805">
    <property type="component" value="Chromosome"/>
</dbReference>
<feature type="compositionally biased region" description="Pro residues" evidence="1">
    <location>
        <begin position="75"/>
        <end position="91"/>
    </location>
</feature>
<evidence type="ECO:0000313" key="4">
    <source>
        <dbReference type="Proteomes" id="UP000002805"/>
    </source>
</evidence>
<feature type="transmembrane region" description="Helical" evidence="2">
    <location>
        <begin position="303"/>
        <end position="323"/>
    </location>
</feature>
<proteinExistence type="predicted"/>
<evidence type="ECO:0000256" key="1">
    <source>
        <dbReference type="SAM" id="MobiDB-lite"/>
    </source>
</evidence>